<reference evidence="11" key="1">
    <citation type="submission" date="2020-05" db="EMBL/GenBank/DDBJ databases">
        <authorList>
            <person name="Chiriac C."/>
            <person name="Salcher M."/>
            <person name="Ghai R."/>
            <person name="Kavagutti S V."/>
        </authorList>
    </citation>
    <scope>NUCLEOTIDE SEQUENCE</scope>
</reference>
<evidence type="ECO:0000313" key="11">
    <source>
        <dbReference type="EMBL" id="CAB5027262.1"/>
    </source>
</evidence>
<dbReference type="EMBL" id="CAFBPX010000001">
    <property type="protein sequence ID" value="CAB5027262.1"/>
    <property type="molecule type" value="Genomic_DNA"/>
</dbReference>
<dbReference type="PRINTS" id="PR00919">
    <property type="entry name" value="THERMOPTASE"/>
</dbReference>
<comment type="cofactor">
    <cofactor evidence="3">
        <name>Zn(2+)</name>
        <dbReference type="ChEBI" id="CHEBI:29105"/>
    </cofactor>
</comment>
<dbReference type="GO" id="GO:0046872">
    <property type="term" value="F:metal ion binding"/>
    <property type="evidence" value="ECO:0007669"/>
    <property type="project" value="UniProtKB-KW"/>
</dbReference>
<evidence type="ECO:0000256" key="5">
    <source>
        <dbReference type="ARBA" id="ARBA00022438"/>
    </source>
</evidence>
<evidence type="ECO:0000256" key="7">
    <source>
        <dbReference type="ARBA" id="ARBA00022723"/>
    </source>
</evidence>
<evidence type="ECO:0000256" key="8">
    <source>
        <dbReference type="ARBA" id="ARBA00022801"/>
    </source>
</evidence>
<evidence type="ECO:0000256" key="2">
    <source>
        <dbReference type="ARBA" id="ARBA00001946"/>
    </source>
</evidence>
<sequence length="406" mass="43721">MASFSGFDEQTLERFADLMVGFGANVQKGQIVAIGAEIGKEEVARALAASAYRHGARFVDVGYFDPHVKHARLANADPQTLEFVPSWYGDRILALGDQRCARIGLSGPAAPGLFDDIDPALVGKDQLPAVKESGTVVNDATTNWTIGPCPSQEWAELVFPDLEPAAALERLAESLVHVCRLDEDDPVAAWRKRAAVLIEAAEKVTERRFKSLHFEGPGTDLVVGLLPTSKFLAAQFQTVDGIDHMPNIPSEEIFSVPDPLRTEGVVRATKPLVLGGSIIEGLEVEFKGGKAIRIDADKNAEILRGYCDRDEGASRLGEVALVDGDGRIGKLGTTFFDTLLDENAASHIALGSSYGMCLDGDDDRDRINLSRIHVDFMIGSHDVVVTGVDGDGDRSEVLSEGRWAIG</sequence>
<comment type="cofactor">
    <cofactor evidence="2">
        <name>Mg(2+)</name>
        <dbReference type="ChEBI" id="CHEBI:18420"/>
    </cofactor>
</comment>
<organism evidence="11">
    <name type="scientific">freshwater metagenome</name>
    <dbReference type="NCBI Taxonomy" id="449393"/>
    <lineage>
        <taxon>unclassified sequences</taxon>
        <taxon>metagenomes</taxon>
        <taxon>ecological metagenomes</taxon>
    </lineage>
</organism>
<dbReference type="InterPro" id="IPR000787">
    <property type="entry name" value="Peptidase_M29"/>
</dbReference>
<proteinExistence type="inferred from homology"/>
<dbReference type="InterPro" id="IPR052170">
    <property type="entry name" value="M29_Exopeptidase"/>
</dbReference>
<evidence type="ECO:0000256" key="3">
    <source>
        <dbReference type="ARBA" id="ARBA00001947"/>
    </source>
</evidence>
<evidence type="ECO:0000256" key="4">
    <source>
        <dbReference type="ARBA" id="ARBA00008236"/>
    </source>
</evidence>
<evidence type="ECO:0000256" key="6">
    <source>
        <dbReference type="ARBA" id="ARBA00022670"/>
    </source>
</evidence>
<accession>A0A6J7REV0</accession>
<keyword evidence="8" id="KW-0378">Hydrolase</keyword>
<dbReference type="GO" id="GO:0006508">
    <property type="term" value="P:proteolysis"/>
    <property type="evidence" value="ECO:0007669"/>
    <property type="project" value="UniProtKB-KW"/>
</dbReference>
<keyword evidence="5" id="KW-0031">Aminopeptidase</keyword>
<keyword evidence="9" id="KW-0482">Metalloprotease</keyword>
<dbReference type="SUPFAM" id="SSF144052">
    <property type="entry name" value="Thermophilic metalloprotease-like"/>
    <property type="match status" value="1"/>
</dbReference>
<comment type="cofactor">
    <cofactor evidence="1">
        <name>Co(2+)</name>
        <dbReference type="ChEBI" id="CHEBI:48828"/>
    </cofactor>
</comment>
<dbReference type="InterPro" id="IPR035097">
    <property type="entry name" value="M29_N-terminal"/>
</dbReference>
<dbReference type="Pfam" id="PF02073">
    <property type="entry name" value="Peptidase_M29"/>
    <property type="match status" value="1"/>
</dbReference>
<dbReference type="Gene3D" id="3.40.1830.10">
    <property type="entry name" value="Thermophilic metalloprotease (M29)"/>
    <property type="match status" value="1"/>
</dbReference>
<keyword evidence="7" id="KW-0479">Metal-binding</keyword>
<evidence type="ECO:0000313" key="10">
    <source>
        <dbReference type="EMBL" id="CAB4346159.1"/>
    </source>
</evidence>
<evidence type="ECO:0000256" key="9">
    <source>
        <dbReference type="ARBA" id="ARBA00023049"/>
    </source>
</evidence>
<dbReference type="GO" id="GO:0008237">
    <property type="term" value="F:metallopeptidase activity"/>
    <property type="evidence" value="ECO:0007669"/>
    <property type="project" value="UniProtKB-KW"/>
</dbReference>
<dbReference type="PANTHER" id="PTHR34448:SF3">
    <property type="entry name" value="AMINOPEPTIDASE AMPS"/>
    <property type="match status" value="1"/>
</dbReference>
<keyword evidence="6" id="KW-0645">Protease</keyword>
<dbReference type="PANTHER" id="PTHR34448">
    <property type="entry name" value="AMINOPEPTIDASE"/>
    <property type="match status" value="1"/>
</dbReference>
<name>A0A6J7REV0_9ZZZZ</name>
<comment type="similarity">
    <text evidence="4">Belongs to the peptidase M29 family.</text>
</comment>
<gene>
    <name evidence="10" type="ORF">UFOPK3522_01280</name>
    <name evidence="11" type="ORF">UFOPK4175_00008</name>
</gene>
<dbReference type="EMBL" id="CAESAO010000128">
    <property type="protein sequence ID" value="CAB4346159.1"/>
    <property type="molecule type" value="Genomic_DNA"/>
</dbReference>
<evidence type="ECO:0000256" key="1">
    <source>
        <dbReference type="ARBA" id="ARBA00001941"/>
    </source>
</evidence>
<dbReference type="AlphaFoldDB" id="A0A6J7REV0"/>
<dbReference type="GO" id="GO:0004177">
    <property type="term" value="F:aminopeptidase activity"/>
    <property type="evidence" value="ECO:0007669"/>
    <property type="project" value="UniProtKB-KW"/>
</dbReference>
<protein>
    <submittedName>
        <fullName evidence="11">Unannotated protein</fullName>
    </submittedName>
</protein>